<feature type="transmembrane region" description="Helical" evidence="6">
    <location>
        <begin position="98"/>
        <end position="120"/>
    </location>
</feature>
<dbReference type="RefSeq" id="XP_026159692.1">
    <property type="nucleotide sequence ID" value="XM_026303907.2"/>
</dbReference>
<comment type="similarity">
    <text evidence="2">Belongs to the MS4A family.</text>
</comment>
<sequence length="221" mass="24741">MAVAVSRDLTVQVQEDVNAVKLTDRQQAMHAAIQRGEPKCLGVSQLMLGLMIMFYSIPLHFTELTEVVSLRVPWWSGLMFITAGVAAIILDKHCTMKLLWGCLMANMWSIVLSVVAVIIYSVDIDKIPDTPCIVMEHGPCNEKYYVTRLSKGLKSSLLLFTLAQTVISVVFCSLLFRQRHSFGRYTTMTQEASSMATTLIPPGRKRLITEPEITEVTDQDN</sequence>
<dbReference type="Ensembl" id="ENSMAMT00000003242.2">
    <property type="protein sequence ID" value="ENSMAMP00000003171.1"/>
    <property type="gene ID" value="ENSMAMG00000002197.2"/>
</dbReference>
<evidence type="ECO:0000256" key="6">
    <source>
        <dbReference type="SAM" id="Phobius"/>
    </source>
</evidence>
<dbReference type="PANTHER" id="PTHR23320:SF129">
    <property type="entry name" value="MEMBRANE-SPANNING 4-DOMAINS SUBFAMILY A MEMBER 15"/>
    <property type="match status" value="1"/>
</dbReference>
<dbReference type="GeneID" id="113128520"/>
<dbReference type="STRING" id="205130.ENSMAMP00000003171"/>
<keyword evidence="3 6" id="KW-0812">Transmembrane</keyword>
<dbReference type="InterPro" id="IPR030417">
    <property type="entry name" value="MS4A"/>
</dbReference>
<keyword evidence="4 6" id="KW-1133">Transmembrane helix</keyword>
<comment type="subcellular location">
    <subcellularLocation>
        <location evidence="1">Membrane</location>
        <topology evidence="1">Multi-pass membrane protein</topology>
    </subcellularLocation>
</comment>
<dbReference type="GO" id="GO:0016020">
    <property type="term" value="C:membrane"/>
    <property type="evidence" value="ECO:0007669"/>
    <property type="project" value="UniProtKB-SubCell"/>
</dbReference>
<evidence type="ECO:0000256" key="2">
    <source>
        <dbReference type="ARBA" id="ARBA00009565"/>
    </source>
</evidence>
<dbReference type="AlphaFoldDB" id="A0A3Q3L0Y9"/>
<evidence type="ECO:0000256" key="1">
    <source>
        <dbReference type="ARBA" id="ARBA00004141"/>
    </source>
</evidence>
<dbReference type="PANTHER" id="PTHR23320">
    <property type="entry name" value="MEMBRANE-SPANNING 4-DOMAINS SUBFAMILY A MS4A -RELATED"/>
    <property type="match status" value="1"/>
</dbReference>
<dbReference type="Pfam" id="PF04103">
    <property type="entry name" value="CD20"/>
    <property type="match status" value="1"/>
</dbReference>
<dbReference type="Proteomes" id="UP000261640">
    <property type="component" value="Unplaced"/>
</dbReference>
<reference evidence="7" key="2">
    <citation type="submission" date="2025-09" db="UniProtKB">
        <authorList>
            <consortium name="Ensembl"/>
        </authorList>
    </citation>
    <scope>IDENTIFICATION</scope>
</reference>
<feature type="transmembrane region" description="Helical" evidence="6">
    <location>
        <begin position="40"/>
        <end position="61"/>
    </location>
</feature>
<name>A0A3Q3L0Y9_9TELE</name>
<feature type="transmembrane region" description="Helical" evidence="6">
    <location>
        <begin position="73"/>
        <end position="91"/>
    </location>
</feature>
<keyword evidence="8" id="KW-1185">Reference proteome</keyword>
<evidence type="ECO:0000256" key="3">
    <source>
        <dbReference type="ARBA" id="ARBA00022692"/>
    </source>
</evidence>
<evidence type="ECO:0000256" key="5">
    <source>
        <dbReference type="ARBA" id="ARBA00023136"/>
    </source>
</evidence>
<proteinExistence type="inferred from homology"/>
<evidence type="ECO:0000313" key="7">
    <source>
        <dbReference type="Ensembl" id="ENSMAMP00000003171.1"/>
    </source>
</evidence>
<keyword evidence="5 6" id="KW-0472">Membrane</keyword>
<accession>A0A3Q3L0Y9</accession>
<evidence type="ECO:0000313" key="8">
    <source>
        <dbReference type="Proteomes" id="UP000261640"/>
    </source>
</evidence>
<protein>
    <submittedName>
        <fullName evidence="7">Transmembrane protein 176</fullName>
    </submittedName>
</protein>
<dbReference type="CTD" id="571908"/>
<reference evidence="7" key="1">
    <citation type="submission" date="2025-08" db="UniProtKB">
        <authorList>
            <consortium name="Ensembl"/>
        </authorList>
    </citation>
    <scope>IDENTIFICATION</scope>
</reference>
<feature type="transmembrane region" description="Helical" evidence="6">
    <location>
        <begin position="157"/>
        <end position="176"/>
    </location>
</feature>
<dbReference type="GeneTree" id="ENSGT00510000052942"/>
<evidence type="ECO:0000256" key="4">
    <source>
        <dbReference type="ARBA" id="ARBA00022989"/>
    </source>
</evidence>
<dbReference type="InParanoid" id="A0A3Q3L0Y9"/>
<organism evidence="7 8">
    <name type="scientific">Mastacembelus armatus</name>
    <name type="common">zig-zag eel</name>
    <dbReference type="NCBI Taxonomy" id="205130"/>
    <lineage>
        <taxon>Eukaryota</taxon>
        <taxon>Metazoa</taxon>
        <taxon>Chordata</taxon>
        <taxon>Craniata</taxon>
        <taxon>Vertebrata</taxon>
        <taxon>Euteleostomi</taxon>
        <taxon>Actinopterygii</taxon>
        <taxon>Neopterygii</taxon>
        <taxon>Teleostei</taxon>
        <taxon>Neoteleostei</taxon>
        <taxon>Acanthomorphata</taxon>
        <taxon>Anabantaria</taxon>
        <taxon>Synbranchiformes</taxon>
        <taxon>Mastacembelidae</taxon>
        <taxon>Mastacembelus</taxon>
    </lineage>
</organism>
<dbReference type="InterPro" id="IPR007237">
    <property type="entry name" value="CD20-like"/>
</dbReference>